<dbReference type="InterPro" id="IPR000504">
    <property type="entry name" value="RRM_dom"/>
</dbReference>
<accession>A0AAD4SFS8</accession>
<feature type="domain" description="RRM" evidence="3">
    <location>
        <begin position="142"/>
        <end position="216"/>
    </location>
</feature>
<evidence type="ECO:0000313" key="4">
    <source>
        <dbReference type="EMBL" id="KAI3905844.1"/>
    </source>
</evidence>
<evidence type="ECO:0000313" key="5">
    <source>
        <dbReference type="Proteomes" id="UP001202328"/>
    </source>
</evidence>
<reference evidence="4" key="1">
    <citation type="submission" date="2022-04" db="EMBL/GenBank/DDBJ databases">
        <title>A functionally conserved STORR gene fusion in Papaver species that diverged 16.8 million years ago.</title>
        <authorList>
            <person name="Catania T."/>
        </authorList>
    </citation>
    <scope>NUCLEOTIDE SEQUENCE</scope>
    <source>
        <strain evidence="4">S-188037</strain>
    </source>
</reference>
<keyword evidence="5" id="KW-1185">Reference proteome</keyword>
<keyword evidence="1" id="KW-0694">RNA-binding</keyword>
<feature type="compositionally biased region" description="Basic residues" evidence="2">
    <location>
        <begin position="53"/>
        <end position="66"/>
    </location>
</feature>
<evidence type="ECO:0000259" key="3">
    <source>
        <dbReference type="PROSITE" id="PS50102"/>
    </source>
</evidence>
<dbReference type="Pfam" id="PF00076">
    <property type="entry name" value="RRM_1"/>
    <property type="match status" value="1"/>
</dbReference>
<dbReference type="GO" id="GO:0003723">
    <property type="term" value="F:RNA binding"/>
    <property type="evidence" value="ECO:0007669"/>
    <property type="project" value="UniProtKB-UniRule"/>
</dbReference>
<organism evidence="4 5">
    <name type="scientific">Papaver atlanticum</name>
    <dbReference type="NCBI Taxonomy" id="357466"/>
    <lineage>
        <taxon>Eukaryota</taxon>
        <taxon>Viridiplantae</taxon>
        <taxon>Streptophyta</taxon>
        <taxon>Embryophyta</taxon>
        <taxon>Tracheophyta</taxon>
        <taxon>Spermatophyta</taxon>
        <taxon>Magnoliopsida</taxon>
        <taxon>Ranunculales</taxon>
        <taxon>Papaveraceae</taxon>
        <taxon>Papaveroideae</taxon>
        <taxon>Papaver</taxon>
    </lineage>
</organism>
<dbReference type="SMART" id="SM00360">
    <property type="entry name" value="RRM"/>
    <property type="match status" value="2"/>
</dbReference>
<dbReference type="PROSITE" id="PS50102">
    <property type="entry name" value="RRM"/>
    <property type="match status" value="2"/>
</dbReference>
<dbReference type="InterPro" id="IPR012677">
    <property type="entry name" value="Nucleotide-bd_a/b_plait_sf"/>
</dbReference>
<dbReference type="Gene3D" id="3.30.70.330">
    <property type="match status" value="2"/>
</dbReference>
<dbReference type="EMBL" id="JAJJMB010010911">
    <property type="protein sequence ID" value="KAI3905844.1"/>
    <property type="molecule type" value="Genomic_DNA"/>
</dbReference>
<dbReference type="SUPFAM" id="SSF54928">
    <property type="entry name" value="RNA-binding domain, RBD"/>
    <property type="match status" value="1"/>
</dbReference>
<dbReference type="PANTHER" id="PTHR15592">
    <property type="entry name" value="MATRIN 3/NUCLEAR PROTEIN 220-RELATED"/>
    <property type="match status" value="1"/>
</dbReference>
<evidence type="ECO:0000256" key="2">
    <source>
        <dbReference type="SAM" id="MobiDB-lite"/>
    </source>
</evidence>
<dbReference type="AlphaFoldDB" id="A0AAD4SFS8"/>
<dbReference type="Proteomes" id="UP001202328">
    <property type="component" value="Unassembled WGS sequence"/>
</dbReference>
<name>A0AAD4SFS8_9MAGN</name>
<evidence type="ECO:0000256" key="1">
    <source>
        <dbReference type="PROSITE-ProRule" id="PRU00176"/>
    </source>
</evidence>
<feature type="domain" description="RRM" evidence="3">
    <location>
        <begin position="247"/>
        <end position="320"/>
    </location>
</feature>
<gene>
    <name evidence="4" type="ORF">MKW98_006478</name>
</gene>
<feature type="region of interest" description="Disordered" evidence="2">
    <location>
        <begin position="1"/>
        <end position="72"/>
    </location>
</feature>
<sequence length="320" mass="35364">MVWTRSEALKQKSKSIQTTEKEELNESQGKIKVKATRFGILGEIQHPKSPKTPPRKTRSTKTRSTRGARQLTGLPVAKGFFETVEKKKELKESPVSKNPETKVLGTVSSPGEGKTKLIITSSEKRAREGKLPDGSKGRKTGCTILVKNLDPKKMDKDKLFNLFSIYGVIVRIKPPPGLPDQALVQLGDPLQAERAVQFLKGAKLFGKHVEVSIYKHHSMSPTSDTYSYKNSALNGAMDYSACCSPTKVIRVSNLAPQTTEEKIGSHFEEHGTIISTKLVEENGKIYALVMFETEEQATEALVCKHHTNIDGSLILVTFSQ</sequence>
<protein>
    <recommendedName>
        <fullName evidence="3">RRM domain-containing protein</fullName>
    </recommendedName>
</protein>
<proteinExistence type="predicted"/>
<dbReference type="InterPro" id="IPR035979">
    <property type="entry name" value="RBD_domain_sf"/>
</dbReference>
<comment type="caution">
    <text evidence="4">The sequence shown here is derived from an EMBL/GenBank/DDBJ whole genome shotgun (WGS) entry which is preliminary data.</text>
</comment>
<dbReference type="Pfam" id="PF13893">
    <property type="entry name" value="RRM_5"/>
    <property type="match status" value="1"/>
</dbReference>